<protein>
    <submittedName>
        <fullName evidence="1">Uncharacterized protein</fullName>
    </submittedName>
</protein>
<dbReference type="RefSeq" id="WP_173534313.1">
    <property type="nucleotide sequence ID" value="NZ_CP054143.1"/>
</dbReference>
<reference evidence="1 2" key="1">
    <citation type="submission" date="2020-05" db="EMBL/GenBank/DDBJ databases">
        <title>Complete genome sequence of Deefgea sp. D17.</title>
        <authorList>
            <person name="Bae J.-W."/>
            <person name="Han J.E."/>
        </authorList>
    </citation>
    <scope>NUCLEOTIDE SEQUENCE [LARGE SCALE GENOMIC DNA]</scope>
    <source>
        <strain evidence="1 2">D17</strain>
    </source>
</reference>
<dbReference type="AlphaFoldDB" id="A0A6M8SR97"/>
<dbReference type="KEGG" id="dee:HQN60_14380"/>
<proteinExistence type="predicted"/>
<evidence type="ECO:0000313" key="2">
    <source>
        <dbReference type="Proteomes" id="UP000504844"/>
    </source>
</evidence>
<gene>
    <name evidence="1" type="ORF">HQN60_14380</name>
</gene>
<organism evidence="1 2">
    <name type="scientific">Deefgea piscis</name>
    <dbReference type="NCBI Taxonomy" id="2739061"/>
    <lineage>
        <taxon>Bacteria</taxon>
        <taxon>Pseudomonadati</taxon>
        <taxon>Pseudomonadota</taxon>
        <taxon>Betaproteobacteria</taxon>
        <taxon>Neisseriales</taxon>
        <taxon>Chitinibacteraceae</taxon>
        <taxon>Deefgea</taxon>
    </lineage>
</organism>
<evidence type="ECO:0000313" key="1">
    <source>
        <dbReference type="EMBL" id="QKJ67812.1"/>
    </source>
</evidence>
<dbReference type="EMBL" id="CP054143">
    <property type="protein sequence ID" value="QKJ67812.1"/>
    <property type="molecule type" value="Genomic_DNA"/>
</dbReference>
<dbReference type="Proteomes" id="UP000504844">
    <property type="component" value="Chromosome"/>
</dbReference>
<accession>A0A6M8SR97</accession>
<sequence>MHYTIVAPQPLQALLAHRLKHFAAIDYQFCDKTNAQSAMMFVQANPHAASNTFHADIELLALPALQAADHGFIFAAAGSITALQSAAPLLDALAPIANGWLHIGDFGAASFAHRAWQIMTGNPSQENPAFWQNIPSLPTPNPLNQAQFIAELAQQMGKQQQQCIALQQLANEFLSQQPAHDFQPYSPLQRQFFGPWSQTNTSPAQQLASFILQIPTQSTPSN</sequence>
<name>A0A6M8SR97_9NEIS</name>
<keyword evidence="2" id="KW-1185">Reference proteome</keyword>